<dbReference type="Proteomes" id="UP001357452">
    <property type="component" value="Unassembled WGS sequence"/>
</dbReference>
<protein>
    <submittedName>
        <fullName evidence="2">DUF4268 domain-containing protein</fullName>
    </submittedName>
</protein>
<accession>A0ABU7RFQ6</accession>
<evidence type="ECO:0000259" key="1">
    <source>
        <dbReference type="Pfam" id="PF14088"/>
    </source>
</evidence>
<dbReference type="Pfam" id="PF14088">
    <property type="entry name" value="DUF4268"/>
    <property type="match status" value="1"/>
</dbReference>
<evidence type="ECO:0000313" key="3">
    <source>
        <dbReference type="Proteomes" id="UP001357452"/>
    </source>
</evidence>
<keyword evidence="3" id="KW-1185">Reference proteome</keyword>
<dbReference type="InterPro" id="IPR025364">
    <property type="entry name" value="DUF4268"/>
</dbReference>
<proteinExistence type="predicted"/>
<evidence type="ECO:0000313" key="2">
    <source>
        <dbReference type="EMBL" id="MEE6186822.1"/>
    </source>
</evidence>
<organism evidence="2 3">
    <name type="scientific">Niabella digestorum</name>
    <dbReference type="NCBI Taxonomy" id="3117701"/>
    <lineage>
        <taxon>Bacteria</taxon>
        <taxon>Pseudomonadati</taxon>
        <taxon>Bacteroidota</taxon>
        <taxon>Chitinophagia</taxon>
        <taxon>Chitinophagales</taxon>
        <taxon>Chitinophagaceae</taxon>
        <taxon>Niabella</taxon>
    </lineage>
</organism>
<comment type="caution">
    <text evidence="2">The sequence shown here is derived from an EMBL/GenBank/DDBJ whole genome shotgun (WGS) entry which is preliminary data.</text>
</comment>
<name>A0ABU7RFQ6_9BACT</name>
<gene>
    <name evidence="2" type="ORF">V2H41_06000</name>
</gene>
<reference evidence="2 3" key="1">
    <citation type="submission" date="2024-01" db="EMBL/GenBank/DDBJ databases">
        <title>Niabella digestum sp. nov., isolated from waste digestion system.</title>
        <authorList>
            <person name="Zhang L."/>
        </authorList>
    </citation>
    <scope>NUCLEOTIDE SEQUENCE [LARGE SCALE GENOMIC DNA]</scope>
    <source>
        <strain evidence="2 3">A18</strain>
    </source>
</reference>
<feature type="domain" description="DUF4268" evidence="1">
    <location>
        <begin position="10"/>
        <end position="145"/>
    </location>
</feature>
<sequence>MYSKAEASNIRREFWTTFGMYMKPIHNAHGDTINWVNYKTGIRHLYFRMDADRRFASIAIELKHADKEERLKVYRKLEALKSYFHGIMEEEWDWQQVFYDEDGSEASRIIMMLQDVSVFNKDTWPSIISFFKQRIIKLDAFWNDVKFQFEE</sequence>
<dbReference type="RefSeq" id="WP_330974232.1">
    <property type="nucleotide sequence ID" value="NZ_JAZGLY010000003.1"/>
</dbReference>
<dbReference type="EMBL" id="JAZGLY010000003">
    <property type="protein sequence ID" value="MEE6186822.1"/>
    <property type="molecule type" value="Genomic_DNA"/>
</dbReference>